<accession>A0A6C0K0F6</accession>
<sequence>MMHQEIPWMEVDMIDNGRMVIGNVFCSENRLLLENAVENDIFFRYTHDVLLESFMEVSTVRPNWHRNEIVKLQWEPIPGLGSHFFYYNTILKTHFLRLVQRRWKSVLKERQVVLQGKEMLRYLCDRPRLGSRARPPVIPGLRGMLATTLRRDK</sequence>
<reference evidence="1" key="1">
    <citation type="journal article" date="2020" name="Nature">
        <title>Giant virus diversity and host interactions through global metagenomics.</title>
        <authorList>
            <person name="Schulz F."/>
            <person name="Roux S."/>
            <person name="Paez-Espino D."/>
            <person name="Jungbluth S."/>
            <person name="Walsh D.A."/>
            <person name="Denef V.J."/>
            <person name="McMahon K.D."/>
            <person name="Konstantinidis K.T."/>
            <person name="Eloe-Fadrosh E.A."/>
            <person name="Kyrpides N.C."/>
            <person name="Woyke T."/>
        </authorList>
    </citation>
    <scope>NUCLEOTIDE SEQUENCE</scope>
    <source>
        <strain evidence="1">GVMAG-S-1101169-75</strain>
    </source>
</reference>
<name>A0A6C0K0F6_9ZZZZ</name>
<evidence type="ECO:0000313" key="1">
    <source>
        <dbReference type="EMBL" id="QHU11535.1"/>
    </source>
</evidence>
<proteinExistence type="predicted"/>
<dbReference type="AlphaFoldDB" id="A0A6C0K0F6"/>
<dbReference type="EMBL" id="MN740786">
    <property type="protein sequence ID" value="QHU11535.1"/>
    <property type="molecule type" value="Genomic_DNA"/>
</dbReference>
<organism evidence="1">
    <name type="scientific">viral metagenome</name>
    <dbReference type="NCBI Taxonomy" id="1070528"/>
    <lineage>
        <taxon>unclassified sequences</taxon>
        <taxon>metagenomes</taxon>
        <taxon>organismal metagenomes</taxon>
    </lineage>
</organism>
<protein>
    <submittedName>
        <fullName evidence="1">Uncharacterized protein</fullName>
    </submittedName>
</protein>